<sequence length="81" mass="9055">MHLLLFPIHANLLPHPSRSSPPSSLSNPEPNTNPIFRDATQRNNRAPSRRTYSPLHILSRRGMAIFIPGCVCWVPRAMSGV</sequence>
<proteinExistence type="predicted"/>
<name>A0A5M9JDL0_MONFR</name>
<feature type="region of interest" description="Disordered" evidence="1">
    <location>
        <begin position="12"/>
        <end position="52"/>
    </location>
</feature>
<evidence type="ECO:0000313" key="3">
    <source>
        <dbReference type="Proteomes" id="UP000322873"/>
    </source>
</evidence>
<evidence type="ECO:0000313" key="2">
    <source>
        <dbReference type="EMBL" id="KAA8565295.1"/>
    </source>
</evidence>
<accession>A0A5M9JDL0</accession>
<dbReference type="AlphaFoldDB" id="A0A5M9JDL0"/>
<evidence type="ECO:0000256" key="1">
    <source>
        <dbReference type="SAM" id="MobiDB-lite"/>
    </source>
</evidence>
<reference evidence="2 3" key="1">
    <citation type="submission" date="2019-06" db="EMBL/GenBank/DDBJ databases">
        <title>Genome Sequence of the Brown Rot Fungal Pathogen Monilinia fructicola.</title>
        <authorList>
            <person name="De Miccolis Angelini R.M."/>
            <person name="Landi L."/>
            <person name="Abate D."/>
            <person name="Pollastro S."/>
            <person name="Romanazzi G."/>
            <person name="Faretra F."/>
        </authorList>
    </citation>
    <scope>NUCLEOTIDE SEQUENCE [LARGE SCALE GENOMIC DNA]</scope>
    <source>
        <strain evidence="2 3">Mfrc123</strain>
    </source>
</reference>
<gene>
    <name evidence="2" type="ORF">EYC84_011018</name>
</gene>
<organism evidence="2 3">
    <name type="scientific">Monilinia fructicola</name>
    <name type="common">Brown rot fungus</name>
    <name type="synonym">Ciboria fructicola</name>
    <dbReference type="NCBI Taxonomy" id="38448"/>
    <lineage>
        <taxon>Eukaryota</taxon>
        <taxon>Fungi</taxon>
        <taxon>Dikarya</taxon>
        <taxon>Ascomycota</taxon>
        <taxon>Pezizomycotina</taxon>
        <taxon>Leotiomycetes</taxon>
        <taxon>Helotiales</taxon>
        <taxon>Sclerotiniaceae</taxon>
        <taxon>Monilinia</taxon>
    </lineage>
</organism>
<comment type="caution">
    <text evidence="2">The sequence shown here is derived from an EMBL/GenBank/DDBJ whole genome shotgun (WGS) entry which is preliminary data.</text>
</comment>
<keyword evidence="3" id="KW-1185">Reference proteome</keyword>
<feature type="compositionally biased region" description="Low complexity" evidence="1">
    <location>
        <begin position="12"/>
        <end position="34"/>
    </location>
</feature>
<protein>
    <submittedName>
        <fullName evidence="2">Uncharacterized protein</fullName>
    </submittedName>
</protein>
<dbReference type="EMBL" id="VICG01000014">
    <property type="protein sequence ID" value="KAA8565295.1"/>
    <property type="molecule type" value="Genomic_DNA"/>
</dbReference>
<dbReference type="Proteomes" id="UP000322873">
    <property type="component" value="Unassembled WGS sequence"/>
</dbReference>